<sequence length="38" mass="4474">MSLKNHFNSFFHQPNRPSSDERFFNSATLMSVTYPQPL</sequence>
<evidence type="ECO:0000313" key="2">
    <source>
        <dbReference type="Proteomes" id="UP000268436"/>
    </source>
</evidence>
<protein>
    <submittedName>
        <fullName evidence="1">Uncharacterized protein</fullName>
    </submittedName>
</protein>
<accession>A0ABY0BMF4</accession>
<dbReference type="EMBL" id="RYER01000003">
    <property type="protein sequence ID" value="RUO17743.1"/>
    <property type="molecule type" value="Genomic_DNA"/>
</dbReference>
<reference evidence="1 2" key="1">
    <citation type="submission" date="2018-12" db="EMBL/GenBank/DDBJ databases">
        <title>Persistence of Moraxella catarrhalis in Chronic Obstructive Pulmonary Disease and Regulation of the Hag/MID Adhesin.</title>
        <authorList>
            <person name="Murphy T."/>
            <person name="Zhao X."/>
            <person name="Vyas G."/>
            <person name="Aluvathingal J."/>
            <person name="Nadendla S."/>
            <person name="Tallon L."/>
            <person name="Tettelin H."/>
        </authorList>
    </citation>
    <scope>NUCLEOTIDE SEQUENCE [LARGE SCALE GENOMIC DNA]</scope>
    <source>
        <strain evidence="1 2">173P27B1</strain>
    </source>
</reference>
<dbReference type="Proteomes" id="UP000268436">
    <property type="component" value="Unassembled WGS sequence"/>
</dbReference>
<gene>
    <name evidence="1" type="ORF">EJK54_1259</name>
</gene>
<name>A0ABY0BMF4_MORCA</name>
<keyword evidence="2" id="KW-1185">Reference proteome</keyword>
<organism evidence="1 2">
    <name type="scientific">Moraxella catarrhalis</name>
    <name type="common">Branhamella catarrhalis</name>
    <dbReference type="NCBI Taxonomy" id="480"/>
    <lineage>
        <taxon>Bacteria</taxon>
        <taxon>Pseudomonadati</taxon>
        <taxon>Pseudomonadota</taxon>
        <taxon>Gammaproteobacteria</taxon>
        <taxon>Moraxellales</taxon>
        <taxon>Moraxellaceae</taxon>
        <taxon>Moraxella</taxon>
    </lineage>
</organism>
<proteinExistence type="predicted"/>
<evidence type="ECO:0000313" key="1">
    <source>
        <dbReference type="EMBL" id="RUO17743.1"/>
    </source>
</evidence>
<comment type="caution">
    <text evidence="1">The sequence shown here is derived from an EMBL/GenBank/DDBJ whole genome shotgun (WGS) entry which is preliminary data.</text>
</comment>